<dbReference type="GO" id="GO:0016829">
    <property type="term" value="F:lyase activity"/>
    <property type="evidence" value="ECO:0007669"/>
    <property type="project" value="UniProtKB-KW"/>
</dbReference>
<dbReference type="EMBL" id="DYWX01000013">
    <property type="protein sequence ID" value="HJF26819.1"/>
    <property type="molecule type" value="Genomic_DNA"/>
</dbReference>
<dbReference type="EC" id="3.4.-.-" evidence="8"/>
<dbReference type="GO" id="GO:0008233">
    <property type="term" value="F:peptidase activity"/>
    <property type="evidence" value="ECO:0007669"/>
    <property type="project" value="UniProtKB-KW"/>
</dbReference>
<evidence type="ECO:0000256" key="5">
    <source>
        <dbReference type="ARBA" id="ARBA00023124"/>
    </source>
</evidence>
<evidence type="ECO:0000256" key="1">
    <source>
        <dbReference type="ARBA" id="ARBA00008136"/>
    </source>
</evidence>
<name>A0A9D2UQJ0_ACILW</name>
<comment type="caution">
    <text evidence="9">The sequence shown here is derived from an EMBL/GenBank/DDBJ whole genome shotgun (WGS) entry which is preliminary data.</text>
</comment>
<dbReference type="GO" id="GO:0006508">
    <property type="term" value="P:proteolysis"/>
    <property type="evidence" value="ECO:0007669"/>
    <property type="project" value="UniProtKB-KW"/>
</dbReference>
<evidence type="ECO:0000313" key="9">
    <source>
        <dbReference type="EMBL" id="HJF26819.1"/>
    </source>
</evidence>
<gene>
    <name evidence="9" type="ORF">K8V79_00930</name>
</gene>
<organism evidence="9 10">
    <name type="scientific">Acinetobacter lwoffii</name>
    <dbReference type="NCBI Taxonomy" id="28090"/>
    <lineage>
        <taxon>Bacteria</taxon>
        <taxon>Pseudomonadati</taxon>
        <taxon>Pseudomonadota</taxon>
        <taxon>Gammaproteobacteria</taxon>
        <taxon>Moraxellales</taxon>
        <taxon>Moraxellaceae</taxon>
        <taxon>Acinetobacter</taxon>
    </lineage>
</organism>
<evidence type="ECO:0000256" key="7">
    <source>
        <dbReference type="ARBA" id="ARBA00023239"/>
    </source>
</evidence>
<evidence type="ECO:0000256" key="6">
    <source>
        <dbReference type="ARBA" id="ARBA00023125"/>
    </source>
</evidence>
<evidence type="ECO:0000256" key="4">
    <source>
        <dbReference type="ARBA" id="ARBA00022801"/>
    </source>
</evidence>
<keyword evidence="3" id="KW-0227">DNA damage</keyword>
<keyword evidence="6" id="KW-0238">DNA-binding</keyword>
<keyword evidence="7" id="KW-0456">Lyase</keyword>
<dbReference type="AlphaFoldDB" id="A0A9D2UQJ0"/>
<evidence type="ECO:0000256" key="3">
    <source>
        <dbReference type="ARBA" id="ARBA00022763"/>
    </source>
</evidence>
<accession>A0A9D2UQJ0</accession>
<dbReference type="Proteomes" id="UP000787156">
    <property type="component" value="Unassembled WGS sequence"/>
</dbReference>
<reference evidence="9" key="1">
    <citation type="journal article" date="2021" name="PeerJ">
        <title>Extensive microbial diversity within the chicken gut microbiome revealed by metagenomics and culture.</title>
        <authorList>
            <person name="Gilroy R."/>
            <person name="Ravi A."/>
            <person name="Getino M."/>
            <person name="Pursley I."/>
            <person name="Horton D.L."/>
            <person name="Alikhan N.F."/>
            <person name="Baker D."/>
            <person name="Gharbi K."/>
            <person name="Hall N."/>
            <person name="Watson M."/>
            <person name="Adriaenssens E.M."/>
            <person name="Foster-Nyarko E."/>
            <person name="Jarju S."/>
            <person name="Secka A."/>
            <person name="Antonio M."/>
            <person name="Oren A."/>
            <person name="Chaudhuri R.R."/>
            <person name="La Ragione R."/>
            <person name="Hildebrand F."/>
            <person name="Pallen M.J."/>
        </authorList>
    </citation>
    <scope>NUCLEOTIDE SEQUENCE</scope>
    <source>
        <strain evidence="9">CHK135-1449</strain>
    </source>
</reference>
<keyword evidence="5" id="KW-0190">Covalent protein-DNA linkage</keyword>
<dbReference type="Pfam" id="PF02586">
    <property type="entry name" value="SRAP"/>
    <property type="match status" value="1"/>
</dbReference>
<dbReference type="PANTHER" id="PTHR13604:SF0">
    <property type="entry name" value="ABASIC SITE PROCESSING PROTEIN HMCES"/>
    <property type="match status" value="1"/>
</dbReference>
<dbReference type="InterPro" id="IPR036590">
    <property type="entry name" value="SRAP-like"/>
</dbReference>
<dbReference type="GO" id="GO:0106300">
    <property type="term" value="P:protein-DNA covalent cross-linking repair"/>
    <property type="evidence" value="ECO:0007669"/>
    <property type="project" value="InterPro"/>
</dbReference>
<keyword evidence="4 8" id="KW-0378">Hydrolase</keyword>
<dbReference type="PANTHER" id="PTHR13604">
    <property type="entry name" value="DC12-RELATED"/>
    <property type="match status" value="1"/>
</dbReference>
<dbReference type="InterPro" id="IPR003738">
    <property type="entry name" value="SRAP"/>
</dbReference>
<evidence type="ECO:0000256" key="8">
    <source>
        <dbReference type="RuleBase" id="RU364100"/>
    </source>
</evidence>
<sequence length="208" mass="24243">MCANFRPISREQAQLLKLPDPPEFDFKPDIYPLNDCPLVFAGPQGLEWRSVKFGMIPKWARTFKTGRMTYNARTETIDEKPSFKNAWYHNQFALIPVQIIYEPKYVDGKAQRWGIYRKDGLPFTVAALYENTTLEGEQVRSMSMLTINADQHPLMKNFHKPGAEKRSIIVIPEQLREDWLYGNFEDAAQFFIHMNPAEFTASFMPRKT</sequence>
<proteinExistence type="inferred from homology"/>
<dbReference type="Gene3D" id="3.90.1680.10">
    <property type="entry name" value="SOS response associated peptidase-like"/>
    <property type="match status" value="1"/>
</dbReference>
<dbReference type="SUPFAM" id="SSF143081">
    <property type="entry name" value="BB1717-like"/>
    <property type="match status" value="1"/>
</dbReference>
<keyword evidence="2 8" id="KW-0645">Protease</keyword>
<comment type="similarity">
    <text evidence="1 8">Belongs to the SOS response-associated peptidase family.</text>
</comment>
<evidence type="ECO:0000256" key="2">
    <source>
        <dbReference type="ARBA" id="ARBA00022670"/>
    </source>
</evidence>
<dbReference type="GO" id="GO:0003697">
    <property type="term" value="F:single-stranded DNA binding"/>
    <property type="evidence" value="ECO:0007669"/>
    <property type="project" value="InterPro"/>
</dbReference>
<evidence type="ECO:0000313" key="10">
    <source>
        <dbReference type="Proteomes" id="UP000787156"/>
    </source>
</evidence>
<reference evidence="9" key="2">
    <citation type="submission" date="2021-09" db="EMBL/GenBank/DDBJ databases">
        <authorList>
            <person name="Gilroy R."/>
        </authorList>
    </citation>
    <scope>NUCLEOTIDE SEQUENCE</scope>
    <source>
        <strain evidence="9">CHK135-1449</strain>
    </source>
</reference>
<protein>
    <recommendedName>
        <fullName evidence="8">Abasic site processing protein</fullName>
        <ecNumber evidence="8">3.4.-.-</ecNumber>
    </recommendedName>
</protein>